<dbReference type="InterPro" id="IPR025660">
    <property type="entry name" value="Pept_his_AS"/>
</dbReference>
<evidence type="ECO:0000259" key="2">
    <source>
        <dbReference type="SMART" id="SM00645"/>
    </source>
</evidence>
<organism evidence="3">
    <name type="scientific">Streptomyces sp. R35</name>
    <dbReference type="NCBI Taxonomy" id="3238630"/>
    <lineage>
        <taxon>Bacteria</taxon>
        <taxon>Bacillati</taxon>
        <taxon>Actinomycetota</taxon>
        <taxon>Actinomycetes</taxon>
        <taxon>Kitasatosporales</taxon>
        <taxon>Streptomycetaceae</taxon>
        <taxon>Streptomyces</taxon>
    </lineage>
</organism>
<gene>
    <name evidence="3" type="ORF">AB5J50_02755</name>
</gene>
<evidence type="ECO:0000256" key="1">
    <source>
        <dbReference type="ARBA" id="ARBA00008455"/>
    </source>
</evidence>
<dbReference type="Pfam" id="PF00112">
    <property type="entry name" value="Peptidase_C1"/>
    <property type="match status" value="1"/>
</dbReference>
<dbReference type="InterPro" id="IPR000668">
    <property type="entry name" value="Peptidase_C1A_C"/>
</dbReference>
<dbReference type="SUPFAM" id="SSF89372">
    <property type="entry name" value="Fucose-specific lectin"/>
    <property type="match status" value="1"/>
</dbReference>
<dbReference type="InterPro" id="IPR038765">
    <property type="entry name" value="Papain-like_cys_pep_sf"/>
</dbReference>
<name>A0AB39S353_9ACTN</name>
<reference evidence="3" key="1">
    <citation type="submission" date="2024-07" db="EMBL/GenBank/DDBJ databases">
        <authorList>
            <person name="Yu S.T."/>
        </authorList>
    </citation>
    <scope>NUCLEOTIDE SEQUENCE</scope>
    <source>
        <strain evidence="3">R35</strain>
    </source>
</reference>
<dbReference type="AlphaFoldDB" id="A0AB39S353"/>
<dbReference type="InterPro" id="IPR013128">
    <property type="entry name" value="Peptidase_C1A"/>
</dbReference>
<dbReference type="Gene3D" id="3.90.70.10">
    <property type="entry name" value="Cysteine proteinases"/>
    <property type="match status" value="1"/>
</dbReference>
<protein>
    <submittedName>
        <fullName evidence="3">C1 family peptidase</fullName>
    </submittedName>
</protein>
<dbReference type="RefSeq" id="WP_369254544.1">
    <property type="nucleotide sequence ID" value="NZ_CP163440.1"/>
</dbReference>
<dbReference type="EMBL" id="CP163440">
    <property type="protein sequence ID" value="XDQ59779.1"/>
    <property type="molecule type" value="Genomic_DNA"/>
</dbReference>
<dbReference type="SUPFAM" id="SSF54001">
    <property type="entry name" value="Cysteine proteinases"/>
    <property type="match status" value="1"/>
</dbReference>
<dbReference type="SMART" id="SM00645">
    <property type="entry name" value="Pept_C1"/>
    <property type="match status" value="1"/>
</dbReference>
<dbReference type="PROSITE" id="PS00639">
    <property type="entry name" value="THIOL_PROTEASE_HIS"/>
    <property type="match status" value="1"/>
</dbReference>
<dbReference type="PANTHER" id="PTHR12411">
    <property type="entry name" value="CYSTEINE PROTEASE FAMILY C1-RELATED"/>
    <property type="match status" value="1"/>
</dbReference>
<dbReference type="GO" id="GO:0006508">
    <property type="term" value="P:proteolysis"/>
    <property type="evidence" value="ECO:0007669"/>
    <property type="project" value="InterPro"/>
</dbReference>
<comment type="similarity">
    <text evidence="1">Belongs to the peptidase C1 family.</text>
</comment>
<dbReference type="GO" id="GO:0008234">
    <property type="term" value="F:cysteine-type peptidase activity"/>
    <property type="evidence" value="ECO:0007669"/>
    <property type="project" value="InterPro"/>
</dbReference>
<sequence>MTNVDWRSRFGRGWITSVRNQGGSQNCWAFATTALYEAMIRIEHLLWTRRSEGDLARGTGKQAWDLGNIGEGTIFVERYGLADPDCFPWGEAASLYTSKPHGANLQATPLSTTPDRSGRTMRIAAGATVTLTDPAQKRQWIDLVGPMAVILVPPADFGSLRDGIYMPTTSALGGAHALLVVGFNDDERYWIVKNSWGTASWGVGGFGKISYDAGLLENVGFTGLRGTNPDPWAKRRLRNGVLVQGSNGALRNNFELFVKAGANIDHWYRENADSKTPWARVGTVRSTDVWRDTFHDDALDFPAAVQSSFNRDFELVYRSNYRKLRHVYYDQAGGLWNDATLLGPQDPIGIPGFVQSNRGAPGDFEVIAVTGDGRAHHLTKHNSTPWTRTPGEWYGQQTFGSGIAFSGPSLVQSKLGVTASPENGQGELHYVCTLSGGGMAHFRRASAADGWTQLGTFGQDATEAPCLIEGTYGAGNETGVGNFELCVPVAGGHIEHWWRYNASPGPWNRSAVFGSDVRRVLGLLQSTYATNLELIAERTDGRCQHYWRDGAGWHAGPVIT</sequence>
<accession>A0AB39S353</accession>
<evidence type="ECO:0000313" key="3">
    <source>
        <dbReference type="EMBL" id="XDQ59779.1"/>
    </source>
</evidence>
<feature type="domain" description="Peptidase C1A papain C-terminal" evidence="2">
    <location>
        <begin position="2"/>
        <end position="224"/>
    </location>
</feature>
<proteinExistence type="inferred from homology"/>